<dbReference type="PANTHER" id="PTHR22748:SF6">
    <property type="entry name" value="DNA-(APURINIC OR APYRIMIDINIC SITE) ENDONUCLEASE"/>
    <property type="match status" value="1"/>
</dbReference>
<dbReference type="GO" id="GO:0008081">
    <property type="term" value="F:phosphoric diester hydrolase activity"/>
    <property type="evidence" value="ECO:0007669"/>
    <property type="project" value="TreeGrafter"/>
</dbReference>
<dbReference type="AlphaFoldDB" id="A0A6L5GT82"/>
<accession>A0A6L5GT82</accession>
<feature type="site" description="Transition state stabilizer" evidence="7">
    <location>
        <position position="150"/>
    </location>
</feature>
<dbReference type="PROSITE" id="PS51435">
    <property type="entry name" value="AP_NUCLEASE_F1_4"/>
    <property type="match status" value="1"/>
</dbReference>
<dbReference type="InterPro" id="IPR020847">
    <property type="entry name" value="AP_endonuclease_F1_BS"/>
</dbReference>
<dbReference type="GO" id="GO:0008311">
    <property type="term" value="F:double-stranded DNA 3'-5' DNA exonuclease activity"/>
    <property type="evidence" value="ECO:0007669"/>
    <property type="project" value="UniProtKB-EC"/>
</dbReference>
<feature type="binding site" evidence="6">
    <location>
        <position position="245"/>
    </location>
    <ligand>
        <name>Mg(2+)</name>
        <dbReference type="ChEBI" id="CHEBI:18420"/>
        <label>1</label>
    </ligand>
</feature>
<evidence type="ECO:0000256" key="1">
    <source>
        <dbReference type="ARBA" id="ARBA00007092"/>
    </source>
</evidence>
<comment type="caution">
    <text evidence="9">The sequence shown here is derived from an EMBL/GenBank/DDBJ whole genome shotgun (WGS) entry which is preliminary data.</text>
</comment>
<evidence type="ECO:0000256" key="6">
    <source>
        <dbReference type="PIRSR" id="PIRSR604808-2"/>
    </source>
</evidence>
<protein>
    <submittedName>
        <fullName evidence="9">Exodeoxyribonuclease III</fullName>
        <ecNumber evidence="9">3.1.11.2</ecNumber>
    </submittedName>
</protein>
<dbReference type="Proteomes" id="UP000473648">
    <property type="component" value="Unassembled WGS sequence"/>
</dbReference>
<feature type="site" description="Important for catalytic activity" evidence="7">
    <location>
        <position position="219"/>
    </location>
</feature>
<reference evidence="9" key="1">
    <citation type="journal article" date="2020" name="Appl. Environ. Microbiol.">
        <title>Medium-Chain Fatty Acid Synthesis by 'Candidatus Weimeria bifida' gen. nov., sp. nov., and 'Candidatus Pseudoramibacter fermentans' sp. nov.</title>
        <authorList>
            <person name="Scarborough M.J."/>
            <person name="Myers K.S."/>
            <person name="Donohue T.J."/>
            <person name="Noguera D.R."/>
        </authorList>
    </citation>
    <scope>NUCLEOTIDE SEQUENCE</scope>
    <source>
        <strain evidence="9">EUB1.1</strain>
    </source>
</reference>
<feature type="domain" description="Endonuclease/exonuclease/phosphatase" evidence="8">
    <location>
        <begin position="5"/>
        <end position="245"/>
    </location>
</feature>
<dbReference type="PROSITE" id="PS00726">
    <property type="entry name" value="AP_NUCLEASE_F1_1"/>
    <property type="match status" value="1"/>
</dbReference>
<feature type="binding site" evidence="6">
    <location>
        <position position="7"/>
    </location>
    <ligand>
        <name>Mg(2+)</name>
        <dbReference type="ChEBI" id="CHEBI:18420"/>
        <label>1</label>
    </ligand>
</feature>
<gene>
    <name evidence="9" type="primary">xth</name>
    <name evidence="9" type="ORF">FRC53_08790</name>
</gene>
<comment type="cofactor">
    <cofactor evidence="6">
        <name>Mg(2+)</name>
        <dbReference type="ChEBI" id="CHEBI:18420"/>
    </cofactor>
    <cofactor evidence="6">
        <name>Mn(2+)</name>
        <dbReference type="ChEBI" id="CHEBI:29035"/>
    </cofactor>
    <text evidence="6">Probably binds two magnesium or manganese ions per subunit.</text>
</comment>
<evidence type="ECO:0000259" key="8">
    <source>
        <dbReference type="Pfam" id="PF03372"/>
    </source>
</evidence>
<dbReference type="NCBIfam" id="TIGR00633">
    <property type="entry name" value="xth"/>
    <property type="match status" value="1"/>
</dbReference>
<feature type="active site" description="Proton donor/acceptor" evidence="5">
    <location>
        <position position="148"/>
    </location>
</feature>
<comment type="similarity">
    <text evidence="1">Belongs to the DNA repair enzymes AP/ExoA family.</text>
</comment>
<keyword evidence="10" id="KW-1185">Reference proteome</keyword>
<keyword evidence="3 9" id="KW-0378">Hydrolase</keyword>
<dbReference type="EMBL" id="VOGB01000005">
    <property type="protein sequence ID" value="MQM73491.1"/>
    <property type="molecule type" value="Genomic_DNA"/>
</dbReference>
<feature type="active site" description="Proton acceptor" evidence="5">
    <location>
        <position position="245"/>
    </location>
</feature>
<feature type="binding site" evidence="6">
    <location>
        <position position="244"/>
    </location>
    <ligand>
        <name>Mg(2+)</name>
        <dbReference type="ChEBI" id="CHEBI:18420"/>
        <label>1</label>
    </ligand>
</feature>
<organism evidence="9 10">
    <name type="scientific">Candidatus Pseudoramibacter fermentans</name>
    <dbReference type="NCBI Taxonomy" id="2594427"/>
    <lineage>
        <taxon>Bacteria</taxon>
        <taxon>Bacillati</taxon>
        <taxon>Bacillota</taxon>
        <taxon>Clostridia</taxon>
        <taxon>Eubacteriales</taxon>
        <taxon>Eubacteriaceae</taxon>
        <taxon>Pseudoramibacter</taxon>
    </lineage>
</organism>
<dbReference type="FunFam" id="3.60.10.10:FF:000026">
    <property type="entry name" value="Exodeoxyribonuclease III"/>
    <property type="match status" value="1"/>
</dbReference>
<keyword evidence="4 6" id="KW-0460">Magnesium</keyword>
<dbReference type="SUPFAM" id="SSF56219">
    <property type="entry name" value="DNase I-like"/>
    <property type="match status" value="1"/>
</dbReference>
<dbReference type="EC" id="3.1.11.2" evidence="9"/>
<name>A0A6L5GT82_9FIRM</name>
<feature type="binding site" evidence="6">
    <location>
        <position position="35"/>
    </location>
    <ligand>
        <name>Mg(2+)</name>
        <dbReference type="ChEBI" id="CHEBI:18420"/>
        <label>1</label>
    </ligand>
</feature>
<evidence type="ECO:0000313" key="9">
    <source>
        <dbReference type="EMBL" id="MQM73491.1"/>
    </source>
</evidence>
<proteinExistence type="inferred from homology"/>
<dbReference type="Gene3D" id="3.60.10.10">
    <property type="entry name" value="Endonuclease/exonuclease/phosphatase"/>
    <property type="match status" value="1"/>
</dbReference>
<evidence type="ECO:0000256" key="3">
    <source>
        <dbReference type="ARBA" id="ARBA00022801"/>
    </source>
</evidence>
<evidence type="ECO:0000256" key="4">
    <source>
        <dbReference type="ARBA" id="ARBA00022842"/>
    </source>
</evidence>
<evidence type="ECO:0000256" key="7">
    <source>
        <dbReference type="PIRSR" id="PIRSR604808-3"/>
    </source>
</evidence>
<sequence>MKLYSWNVNGIRAAEKKGLVDWIKSEQPDVLGIQELKATEDQLPDTLKQIDGYHAFFNPAERKGYSGTAVYYKEAPLDIHTGLSDDRFNHEGRTIVMEYPDFTLYNIYFPNGGQGDDRLQFKMDFYDCFQKDVNALVAEGKRVIVCGDVNTAHTEIDLKNPKSNAKRSGFLPIEREWVTQFLNDGYIDTYRYFHPDQIEYSWWSYRFNARANNAGWRIDYFFASDNAKDLLEDAAIHTDVMGSDHCPISLTLKI</sequence>
<dbReference type="GO" id="GO:0003677">
    <property type="term" value="F:DNA binding"/>
    <property type="evidence" value="ECO:0007669"/>
    <property type="project" value="InterPro"/>
</dbReference>
<evidence type="ECO:0000256" key="5">
    <source>
        <dbReference type="PIRSR" id="PIRSR604808-1"/>
    </source>
</evidence>
<dbReference type="InterPro" id="IPR036691">
    <property type="entry name" value="Endo/exonu/phosph_ase_sf"/>
</dbReference>
<keyword evidence="6" id="KW-0464">Manganese</keyword>
<feature type="active site" evidence="5">
    <location>
        <position position="108"/>
    </location>
</feature>
<feature type="site" description="Interaction with DNA substrate" evidence="7">
    <location>
        <position position="245"/>
    </location>
</feature>
<dbReference type="GO" id="GO:0006284">
    <property type="term" value="P:base-excision repair"/>
    <property type="evidence" value="ECO:0007669"/>
    <property type="project" value="TreeGrafter"/>
</dbReference>
<evidence type="ECO:0000313" key="10">
    <source>
        <dbReference type="Proteomes" id="UP000473648"/>
    </source>
</evidence>
<feature type="binding site" evidence="6">
    <location>
        <position position="148"/>
    </location>
    <ligand>
        <name>Mg(2+)</name>
        <dbReference type="ChEBI" id="CHEBI:18420"/>
        <label>1</label>
    </ligand>
</feature>
<feature type="binding site" evidence="6">
    <location>
        <position position="150"/>
    </location>
    <ligand>
        <name>Mg(2+)</name>
        <dbReference type="ChEBI" id="CHEBI:18420"/>
        <label>1</label>
    </ligand>
</feature>
<evidence type="ECO:0000256" key="2">
    <source>
        <dbReference type="ARBA" id="ARBA00022723"/>
    </source>
</evidence>
<dbReference type="NCBIfam" id="TIGR00195">
    <property type="entry name" value="exoDNase_III"/>
    <property type="match status" value="1"/>
</dbReference>
<dbReference type="Pfam" id="PF03372">
    <property type="entry name" value="Exo_endo_phos"/>
    <property type="match status" value="1"/>
</dbReference>
<dbReference type="GO" id="GO:0046872">
    <property type="term" value="F:metal ion binding"/>
    <property type="evidence" value="ECO:0007669"/>
    <property type="project" value="UniProtKB-KW"/>
</dbReference>
<keyword evidence="2 6" id="KW-0479">Metal-binding</keyword>
<dbReference type="PANTHER" id="PTHR22748">
    <property type="entry name" value="AP ENDONUCLEASE"/>
    <property type="match status" value="1"/>
</dbReference>
<dbReference type="GO" id="GO:0003906">
    <property type="term" value="F:DNA-(apurinic or apyrimidinic site) endonuclease activity"/>
    <property type="evidence" value="ECO:0007669"/>
    <property type="project" value="TreeGrafter"/>
</dbReference>
<dbReference type="InterPro" id="IPR005135">
    <property type="entry name" value="Endo/exonuclease/phosphatase"/>
</dbReference>
<dbReference type="InterPro" id="IPR004808">
    <property type="entry name" value="AP_endonuc_1"/>
</dbReference>